<organism evidence="8 9">
    <name type="scientific">Lodderomyces beijingensis</name>
    <dbReference type="NCBI Taxonomy" id="1775926"/>
    <lineage>
        <taxon>Eukaryota</taxon>
        <taxon>Fungi</taxon>
        <taxon>Dikarya</taxon>
        <taxon>Ascomycota</taxon>
        <taxon>Saccharomycotina</taxon>
        <taxon>Pichiomycetes</taxon>
        <taxon>Debaryomycetaceae</taxon>
        <taxon>Candida/Lodderomyces clade</taxon>
        <taxon>Lodderomyces</taxon>
    </lineage>
</organism>
<dbReference type="PROSITE" id="PS51284">
    <property type="entry name" value="DOC"/>
    <property type="match status" value="1"/>
</dbReference>
<keyword evidence="5" id="KW-0131">Cell cycle</keyword>
<dbReference type="InterPro" id="IPR004939">
    <property type="entry name" value="APC_su10/DOC_dom"/>
</dbReference>
<feature type="domain" description="DOC" evidence="7">
    <location>
        <begin position="232"/>
        <end position="437"/>
    </location>
</feature>
<feature type="compositionally biased region" description="Polar residues" evidence="6">
    <location>
        <begin position="1"/>
        <end position="24"/>
    </location>
</feature>
<dbReference type="SMART" id="SM01337">
    <property type="entry name" value="APC10"/>
    <property type="match status" value="1"/>
</dbReference>
<feature type="compositionally biased region" description="Low complexity" evidence="6">
    <location>
        <begin position="128"/>
        <end position="138"/>
    </location>
</feature>
<dbReference type="Pfam" id="PF03256">
    <property type="entry name" value="ANAPC10"/>
    <property type="match status" value="2"/>
</dbReference>
<evidence type="ECO:0000256" key="1">
    <source>
        <dbReference type="ARBA" id="ARBA00006762"/>
    </source>
</evidence>
<feature type="compositionally biased region" description="Gly residues" evidence="6">
    <location>
        <begin position="436"/>
        <end position="452"/>
    </location>
</feature>
<sequence length="539" mass="59113">MNSSGYWDRSSIGQNNSPDTSTVLPPNERSGQQAQDQNAPPPPADQSMNPTQVEPYLDITQPFLQHEVHLQPQYTPEEIRHSLVSNSLSDEQANRHHNFMQSIEEDDEYDEDRIDASFSRIGQQLGRSSSQHQHQQQHVRNAFEEEEVLEEDEEEGGEVAAAAAAAGGGGGGGGVEEQEQEQEQGQGGADEGEFDQDMIAHGASSSASRHQHQHHRHSEYEDVEGSESQQPSLEQVQRVYYTKGLQELENLQLVDLSALASWKLSTYKQGFGLAQLRDDNPETYWQSDGSNGGNNTNPNNSALVNDQLSNPHSVTIQFLKKVALERISIFTNYSLDESYTPSKIKIMAGSSEGWDLIDVCTVNFNQPIGWSHIIFNGIRSDGVLKCFMIKIFILANHQEGKDSHIRAIRCFGRKNSGLTKERIAHGAVQTLSSHGQGLGQGLGPGLGQGQGQGHSDLLKDLSIANSSSSFSAAPPGIPMLSPNLVQEMKATSSEEGQTGFSETKKHDEETARILRNVNSVLGNTNDFQSIELASVSTIR</sequence>
<dbReference type="PANTHER" id="PTHR12936:SF0">
    <property type="entry name" value="ANAPHASE-PROMOTING COMPLEX SUBUNIT 10"/>
    <property type="match status" value="1"/>
</dbReference>
<proteinExistence type="inferred from homology"/>
<dbReference type="PANTHER" id="PTHR12936">
    <property type="entry name" value="ANAPHASE-PROMOTING COMPLEX 10"/>
    <property type="match status" value="1"/>
</dbReference>
<protein>
    <recommendedName>
        <fullName evidence="7">DOC domain-containing protein</fullName>
    </recommendedName>
</protein>
<evidence type="ECO:0000256" key="3">
    <source>
        <dbReference type="ARBA" id="ARBA00022776"/>
    </source>
</evidence>
<keyword evidence="3" id="KW-0498">Mitosis</keyword>
<gene>
    <name evidence="8" type="ORF">LODBEIA_P02560</name>
</gene>
<feature type="compositionally biased region" description="Polar residues" evidence="6">
    <location>
        <begin position="489"/>
        <end position="501"/>
    </location>
</feature>
<keyword evidence="2" id="KW-0132">Cell division</keyword>
<feature type="compositionally biased region" description="Acidic residues" evidence="6">
    <location>
        <begin position="144"/>
        <end position="157"/>
    </location>
</feature>
<evidence type="ECO:0000256" key="5">
    <source>
        <dbReference type="ARBA" id="ARBA00023306"/>
    </source>
</evidence>
<evidence type="ECO:0000313" key="8">
    <source>
        <dbReference type="EMBL" id="CAK9435529.1"/>
    </source>
</evidence>
<feature type="compositionally biased region" description="Low complexity" evidence="6">
    <location>
        <begin position="287"/>
        <end position="301"/>
    </location>
</feature>
<dbReference type="SUPFAM" id="SSF49785">
    <property type="entry name" value="Galactose-binding domain-like"/>
    <property type="match status" value="1"/>
</dbReference>
<reference evidence="8 9" key="1">
    <citation type="submission" date="2024-03" db="EMBL/GenBank/DDBJ databases">
        <authorList>
            <person name="Brejova B."/>
        </authorList>
    </citation>
    <scope>NUCLEOTIDE SEQUENCE [LARGE SCALE GENOMIC DNA]</scope>
    <source>
        <strain evidence="8 9">CBS 14171</strain>
    </source>
</reference>
<dbReference type="EMBL" id="OZ022405">
    <property type="protein sequence ID" value="CAK9435529.1"/>
    <property type="molecule type" value="Genomic_DNA"/>
</dbReference>
<evidence type="ECO:0000256" key="2">
    <source>
        <dbReference type="ARBA" id="ARBA00022618"/>
    </source>
</evidence>
<feature type="region of interest" description="Disordered" evidence="6">
    <location>
        <begin position="432"/>
        <end position="453"/>
    </location>
</feature>
<name>A0ABP0ZIM6_9ASCO</name>
<dbReference type="CDD" id="cd08366">
    <property type="entry name" value="APC10"/>
    <property type="match status" value="1"/>
</dbReference>
<comment type="similarity">
    <text evidence="1">Belongs to the APC10 family.</text>
</comment>
<dbReference type="InterPro" id="IPR016901">
    <property type="entry name" value="APC10/Doc1"/>
</dbReference>
<evidence type="ECO:0000259" key="7">
    <source>
        <dbReference type="PROSITE" id="PS51284"/>
    </source>
</evidence>
<dbReference type="GeneID" id="92205452"/>
<feature type="region of interest" description="Disordered" evidence="6">
    <location>
        <begin position="1"/>
        <end position="62"/>
    </location>
</feature>
<evidence type="ECO:0000256" key="6">
    <source>
        <dbReference type="SAM" id="MobiDB-lite"/>
    </source>
</evidence>
<keyword evidence="4" id="KW-0833">Ubl conjugation pathway</keyword>
<feature type="region of interest" description="Disordered" evidence="6">
    <location>
        <begin position="122"/>
        <end position="231"/>
    </location>
</feature>
<evidence type="ECO:0000256" key="4">
    <source>
        <dbReference type="ARBA" id="ARBA00022786"/>
    </source>
</evidence>
<dbReference type="RefSeq" id="XP_066827194.1">
    <property type="nucleotide sequence ID" value="XM_066972572.1"/>
</dbReference>
<feature type="region of interest" description="Disordered" evidence="6">
    <location>
        <begin position="488"/>
        <end position="507"/>
    </location>
</feature>
<dbReference type="Proteomes" id="UP001497383">
    <property type="component" value="Chromosome 1"/>
</dbReference>
<accession>A0ABP0ZIM6</accession>
<dbReference type="Gene3D" id="2.60.120.260">
    <property type="entry name" value="Galactose-binding domain-like"/>
    <property type="match status" value="1"/>
</dbReference>
<keyword evidence="9" id="KW-1185">Reference proteome</keyword>
<feature type="region of interest" description="Disordered" evidence="6">
    <location>
        <begin position="282"/>
        <end position="306"/>
    </location>
</feature>
<dbReference type="InterPro" id="IPR008979">
    <property type="entry name" value="Galactose-bd-like_sf"/>
</dbReference>
<evidence type="ECO:0000313" key="9">
    <source>
        <dbReference type="Proteomes" id="UP001497383"/>
    </source>
</evidence>
<feature type="compositionally biased region" description="Gly residues" evidence="6">
    <location>
        <begin position="166"/>
        <end position="175"/>
    </location>
</feature>